<organism evidence="2 3">
    <name type="scientific">Nocardia xishanensis</name>
    <dbReference type="NCBI Taxonomy" id="238964"/>
    <lineage>
        <taxon>Bacteria</taxon>
        <taxon>Bacillati</taxon>
        <taxon>Actinomycetota</taxon>
        <taxon>Actinomycetes</taxon>
        <taxon>Mycobacteriales</taxon>
        <taxon>Nocardiaceae</taxon>
        <taxon>Nocardia</taxon>
    </lineage>
</organism>
<sequence length="130" mass="13815">MHRLSLSITVILPLMFVLTLAGTRPATADARPVLAADPGCSGSACLPFRARELPFFRLAPMPLRTPDTRFPSDPHVACSGSACPSHRAPEPPLFQLPLMPPHVPDMRLSIVPGGSGLPSGSADSARRQRS</sequence>
<feature type="region of interest" description="Disordered" evidence="1">
    <location>
        <begin position="111"/>
        <end position="130"/>
    </location>
</feature>
<reference evidence="2 3" key="1">
    <citation type="submission" date="2024-10" db="EMBL/GenBank/DDBJ databases">
        <title>The Natural Products Discovery Center: Release of the First 8490 Sequenced Strains for Exploring Actinobacteria Biosynthetic Diversity.</title>
        <authorList>
            <person name="Kalkreuter E."/>
            <person name="Kautsar S.A."/>
            <person name="Yang D."/>
            <person name="Bader C.D."/>
            <person name="Teijaro C.N."/>
            <person name="Fluegel L."/>
            <person name="Davis C.M."/>
            <person name="Simpson J.R."/>
            <person name="Lauterbach L."/>
            <person name="Steele A.D."/>
            <person name="Gui C."/>
            <person name="Meng S."/>
            <person name="Li G."/>
            <person name="Viehrig K."/>
            <person name="Ye F."/>
            <person name="Su P."/>
            <person name="Kiefer A.F."/>
            <person name="Nichols A."/>
            <person name="Cepeda A.J."/>
            <person name="Yan W."/>
            <person name="Fan B."/>
            <person name="Jiang Y."/>
            <person name="Adhikari A."/>
            <person name="Zheng C.-J."/>
            <person name="Schuster L."/>
            <person name="Cowan T.M."/>
            <person name="Smanski M.J."/>
            <person name="Chevrette M.G."/>
            <person name="De Carvalho L.P.S."/>
            <person name="Shen B."/>
        </authorList>
    </citation>
    <scope>NUCLEOTIDE SEQUENCE [LARGE SCALE GENOMIC DNA]</scope>
    <source>
        <strain evidence="2 3">NPDC019275</strain>
    </source>
</reference>
<proteinExistence type="predicted"/>
<evidence type="ECO:0000313" key="3">
    <source>
        <dbReference type="Proteomes" id="UP001611415"/>
    </source>
</evidence>
<name>A0ABW7X611_9NOCA</name>
<dbReference type="EMBL" id="JBIRYO010000017">
    <property type="protein sequence ID" value="MFI2476556.1"/>
    <property type="molecule type" value="Genomic_DNA"/>
</dbReference>
<gene>
    <name evidence="2" type="ORF">ACH49W_24510</name>
</gene>
<accession>A0ABW7X611</accession>
<evidence type="ECO:0000313" key="2">
    <source>
        <dbReference type="EMBL" id="MFI2476556.1"/>
    </source>
</evidence>
<evidence type="ECO:0008006" key="4">
    <source>
        <dbReference type="Google" id="ProtNLM"/>
    </source>
</evidence>
<keyword evidence="3" id="KW-1185">Reference proteome</keyword>
<comment type="caution">
    <text evidence="2">The sequence shown here is derived from an EMBL/GenBank/DDBJ whole genome shotgun (WGS) entry which is preliminary data.</text>
</comment>
<protein>
    <recommendedName>
        <fullName evidence="4">Secreted protein</fullName>
    </recommendedName>
</protein>
<dbReference type="Proteomes" id="UP001611415">
    <property type="component" value="Unassembled WGS sequence"/>
</dbReference>
<dbReference type="RefSeq" id="WP_397093847.1">
    <property type="nucleotide sequence ID" value="NZ_JBIRYO010000017.1"/>
</dbReference>
<evidence type="ECO:0000256" key="1">
    <source>
        <dbReference type="SAM" id="MobiDB-lite"/>
    </source>
</evidence>